<dbReference type="InterPro" id="IPR003347">
    <property type="entry name" value="JmjC_dom"/>
</dbReference>
<feature type="domain" description="JmjN" evidence="6">
    <location>
        <begin position="102"/>
        <end position="143"/>
    </location>
</feature>
<evidence type="ECO:0000256" key="2">
    <source>
        <dbReference type="ARBA" id="ARBA00023002"/>
    </source>
</evidence>
<feature type="region of interest" description="Disordered" evidence="5">
    <location>
        <begin position="170"/>
        <end position="205"/>
    </location>
</feature>
<dbReference type="SMART" id="SM00545">
    <property type="entry name" value="JmjN"/>
    <property type="match status" value="1"/>
</dbReference>
<dbReference type="RefSeq" id="XP_019099747.1">
    <property type="nucleotide sequence ID" value="XM_019244202.1"/>
</dbReference>
<dbReference type="SMART" id="SM00558">
    <property type="entry name" value="JmjC"/>
    <property type="match status" value="1"/>
</dbReference>
<dbReference type="Gene3D" id="3.30.160.360">
    <property type="match status" value="1"/>
</dbReference>
<evidence type="ECO:0000256" key="1">
    <source>
        <dbReference type="ARBA" id="ARBA00004123"/>
    </source>
</evidence>
<dbReference type="SMART" id="SM00542">
    <property type="entry name" value="FYRC"/>
    <property type="match status" value="1"/>
</dbReference>
<organism evidence="8 9">
    <name type="scientific">Camelina sativa</name>
    <name type="common">False flax</name>
    <name type="synonym">Myagrum sativum</name>
    <dbReference type="NCBI Taxonomy" id="90675"/>
    <lineage>
        <taxon>Eukaryota</taxon>
        <taxon>Viridiplantae</taxon>
        <taxon>Streptophyta</taxon>
        <taxon>Embryophyta</taxon>
        <taxon>Tracheophyta</taxon>
        <taxon>Spermatophyta</taxon>
        <taxon>Magnoliopsida</taxon>
        <taxon>eudicotyledons</taxon>
        <taxon>Gunneridae</taxon>
        <taxon>Pentapetalae</taxon>
        <taxon>rosids</taxon>
        <taxon>malvids</taxon>
        <taxon>Brassicales</taxon>
        <taxon>Brassicaceae</taxon>
        <taxon>Camelineae</taxon>
        <taxon>Camelina</taxon>
    </lineage>
</organism>
<dbReference type="SUPFAM" id="SSF51197">
    <property type="entry name" value="Clavaminate synthase-like"/>
    <property type="match status" value="1"/>
</dbReference>
<evidence type="ECO:0000313" key="8">
    <source>
        <dbReference type="Proteomes" id="UP000694864"/>
    </source>
</evidence>
<dbReference type="Proteomes" id="UP000694864">
    <property type="component" value="Chromosome 4"/>
</dbReference>
<feature type="domain" description="JmjC" evidence="7">
    <location>
        <begin position="307"/>
        <end position="475"/>
    </location>
</feature>
<evidence type="ECO:0000256" key="5">
    <source>
        <dbReference type="SAM" id="MobiDB-lite"/>
    </source>
</evidence>
<comment type="subcellular location">
    <subcellularLocation>
        <location evidence="1">Nucleus</location>
    </subcellularLocation>
</comment>
<dbReference type="InterPro" id="IPR004198">
    <property type="entry name" value="Znf_C5HC2"/>
</dbReference>
<dbReference type="PROSITE" id="PS51184">
    <property type="entry name" value="JMJC"/>
    <property type="match status" value="1"/>
</dbReference>
<reference evidence="9" key="2">
    <citation type="submission" date="2025-08" db="UniProtKB">
        <authorList>
            <consortium name="RefSeq"/>
        </authorList>
    </citation>
    <scope>IDENTIFICATION</scope>
    <source>
        <tissue evidence="9">Leaf</tissue>
    </source>
</reference>
<dbReference type="GeneID" id="104784182"/>
<dbReference type="PROSITE" id="PS51542">
    <property type="entry name" value="FYRN"/>
    <property type="match status" value="1"/>
</dbReference>
<evidence type="ECO:0000313" key="9">
    <source>
        <dbReference type="RefSeq" id="XP_019099747.1"/>
    </source>
</evidence>
<accession>A0ABM1RL59</accession>
<dbReference type="PANTHER" id="PTHR10694:SF127">
    <property type="entry name" value="LYSINE-SPECIFIC DEMETHYLASE JMJ15-RELATED"/>
    <property type="match status" value="1"/>
</dbReference>
<dbReference type="Gene3D" id="2.60.120.650">
    <property type="entry name" value="Cupin"/>
    <property type="match status" value="1"/>
</dbReference>
<sequence length="855" mass="98112">MGEQLVGGKDTVTEKDHSVSDAEKDHIEEITTCDQMDFEKALQGPLGLWKEVMGFNSMEPFTVAQIQADKDTNVDPPSSPRHRKVLARWDPSKAQRPDIDEALIFRPSSEEFEDTIAYIEKIRSLAEPHGICRIIPPPNWCPPCRLKERILWEDTKFPTRIQIVDLLQNREAMKKKEKPKGRKRKRGRKPSVALPKKIHGSVSSSVSSPEKIEEEKFGFNCGSDFTLKEFEKYARSFKKSYFERKDNTADTEWAPSVEEIEGEYWRIIEQPTDEVEVYYGADLERRVLGSGFYKGVNMLTEDTKVDQYLHSGWNLNNLPRLPGSLLSYEPCDISGVVVPWLYVGMCFSTFCWHVEDHHLYSVNYNHFGSPKVWYGVPGNHATALEEVMRRHLPDLFDEQPDLLHGLVTQFSPSILKSEGVPVYRAVQELATLDWLPYGQNAIELYSQETRKTSLSHDKLLLGAGYEAFKFLCEITPLSKANTMYLRWKRFCGKNGELTRAIDEARLRIEEGRIEALGNGFSFQKMKKEFDLDCEKECVFCLSDLHLTASGCTKCSLGEYTCTKHANDLCSCEKRDRFILYRYTVDELSLLARALEVYDIITLPSKFIEESGPVIVEEEPEIRRDFDLNLEFQFDASSSESSQKEESSPVTVEEEPHRIRDFDLNLDLQLDEELNASSETSDDASMMNLPPSVQPIDLGSLVIGNLWCSKHAIFPKGFKSRVKFYNVQDPMRTSYYMSEIEDAGSNGPLFRVTLEGSQEETFCNLSAQKCWEMVLKRVNKERTERSSQGQNVQTLENIDGLLMFGFRSKFVIQATEALDPNHRLEEYWNHKNEKDSLETNECAMALASMIHQRKTF</sequence>
<feature type="compositionally biased region" description="Basic and acidic residues" evidence="5">
    <location>
        <begin position="11"/>
        <end position="23"/>
    </location>
</feature>
<dbReference type="Pfam" id="PF02375">
    <property type="entry name" value="JmjN"/>
    <property type="match status" value="1"/>
</dbReference>
<dbReference type="InterPro" id="IPR003889">
    <property type="entry name" value="FYrich_C"/>
</dbReference>
<protein>
    <submittedName>
        <fullName evidence="9">Lysine-specific demethylase JMJ15-like</fullName>
    </submittedName>
</protein>
<dbReference type="Pfam" id="PF02928">
    <property type="entry name" value="zf-C5HC2"/>
    <property type="match status" value="1"/>
</dbReference>
<keyword evidence="3" id="KW-0408">Iron</keyword>
<dbReference type="SMART" id="SM00541">
    <property type="entry name" value="FYRN"/>
    <property type="match status" value="1"/>
</dbReference>
<proteinExistence type="predicted"/>
<keyword evidence="4" id="KW-0539">Nucleus</keyword>
<dbReference type="PROSITE" id="PS51183">
    <property type="entry name" value="JMJN"/>
    <property type="match status" value="1"/>
</dbReference>
<dbReference type="Pfam" id="PF05964">
    <property type="entry name" value="FYRN"/>
    <property type="match status" value="1"/>
</dbReference>
<feature type="region of interest" description="Disordered" evidence="5">
    <location>
        <begin position="635"/>
        <end position="655"/>
    </location>
</feature>
<keyword evidence="2" id="KW-0560">Oxidoreductase</keyword>
<dbReference type="InterPro" id="IPR003888">
    <property type="entry name" value="FYrich_N"/>
</dbReference>
<dbReference type="PROSITE" id="PS51543">
    <property type="entry name" value="FYRC"/>
    <property type="match status" value="1"/>
</dbReference>
<keyword evidence="8" id="KW-1185">Reference proteome</keyword>
<gene>
    <name evidence="9" type="primary">LOC104784182</name>
</gene>
<dbReference type="Pfam" id="PF05965">
    <property type="entry name" value="FYRC"/>
    <property type="match status" value="1"/>
</dbReference>
<evidence type="ECO:0000256" key="3">
    <source>
        <dbReference type="ARBA" id="ARBA00023004"/>
    </source>
</evidence>
<dbReference type="InterPro" id="IPR003349">
    <property type="entry name" value="JmjN"/>
</dbReference>
<evidence type="ECO:0000256" key="4">
    <source>
        <dbReference type="ARBA" id="ARBA00023242"/>
    </source>
</evidence>
<name>A0ABM1RL59_CAMSA</name>
<reference evidence="8" key="1">
    <citation type="journal article" date="2014" name="Nat. Commun.">
        <title>The emerging biofuel crop Camelina sativa retains a highly undifferentiated hexaploid genome structure.</title>
        <authorList>
            <person name="Kagale S."/>
            <person name="Koh C."/>
            <person name="Nixon J."/>
            <person name="Bollina V."/>
            <person name="Clarke W.E."/>
            <person name="Tuteja R."/>
            <person name="Spillane C."/>
            <person name="Robinson S.J."/>
            <person name="Links M.G."/>
            <person name="Clarke C."/>
            <person name="Higgins E.E."/>
            <person name="Huebert T."/>
            <person name="Sharpe A.G."/>
            <person name="Parkin I.A."/>
        </authorList>
    </citation>
    <scope>NUCLEOTIDE SEQUENCE [LARGE SCALE GENOMIC DNA]</scope>
    <source>
        <strain evidence="8">cv. DH55</strain>
    </source>
</reference>
<dbReference type="PANTHER" id="PTHR10694">
    <property type="entry name" value="LYSINE-SPECIFIC DEMETHYLASE"/>
    <property type="match status" value="1"/>
</dbReference>
<feature type="region of interest" description="Disordered" evidence="5">
    <location>
        <begin position="1"/>
        <end position="23"/>
    </location>
</feature>
<evidence type="ECO:0000259" key="6">
    <source>
        <dbReference type="PROSITE" id="PS51183"/>
    </source>
</evidence>
<feature type="compositionally biased region" description="Basic residues" evidence="5">
    <location>
        <begin position="173"/>
        <end position="189"/>
    </location>
</feature>
<evidence type="ECO:0000259" key="7">
    <source>
        <dbReference type="PROSITE" id="PS51184"/>
    </source>
</evidence>
<dbReference type="Pfam" id="PF02373">
    <property type="entry name" value="JmjC"/>
    <property type="match status" value="1"/>
</dbReference>